<dbReference type="Pfam" id="PF23410">
    <property type="entry name" value="Beta-prop_VPS8"/>
    <property type="match status" value="1"/>
</dbReference>
<dbReference type="Pfam" id="PF25066">
    <property type="entry name" value="TPR_VPS8_2"/>
    <property type="match status" value="1"/>
</dbReference>
<feature type="region of interest" description="Disordered" evidence="2">
    <location>
        <begin position="562"/>
        <end position="587"/>
    </location>
</feature>
<feature type="region of interest" description="Disordered" evidence="2">
    <location>
        <begin position="1"/>
        <end position="75"/>
    </location>
</feature>
<evidence type="ECO:0000313" key="5">
    <source>
        <dbReference type="EMBL" id="KAF5354850.1"/>
    </source>
</evidence>
<dbReference type="InterPro" id="IPR015943">
    <property type="entry name" value="WD40/YVTN_repeat-like_dom_sf"/>
</dbReference>
<proteinExistence type="inferred from homology"/>
<organism evidence="5 6">
    <name type="scientific">Leucocoprinus leucothites</name>
    <dbReference type="NCBI Taxonomy" id="201217"/>
    <lineage>
        <taxon>Eukaryota</taxon>
        <taxon>Fungi</taxon>
        <taxon>Dikarya</taxon>
        <taxon>Basidiomycota</taxon>
        <taxon>Agaricomycotina</taxon>
        <taxon>Agaricomycetes</taxon>
        <taxon>Agaricomycetidae</taxon>
        <taxon>Agaricales</taxon>
        <taxon>Agaricineae</taxon>
        <taxon>Agaricaceae</taxon>
        <taxon>Leucocoprinus</taxon>
    </lineage>
</organism>
<dbReference type="PANTHER" id="PTHR12616">
    <property type="entry name" value="VACUOLAR PROTEIN SORTING VPS41"/>
    <property type="match status" value="1"/>
</dbReference>
<feature type="compositionally biased region" description="Acidic residues" evidence="2">
    <location>
        <begin position="109"/>
        <end position="121"/>
    </location>
</feature>
<feature type="domain" description="Vacuolar protein sorting-associated protein 8 central" evidence="3">
    <location>
        <begin position="873"/>
        <end position="1089"/>
    </location>
</feature>
<feature type="compositionally biased region" description="Basic and acidic residues" evidence="2">
    <location>
        <begin position="14"/>
        <end position="38"/>
    </location>
</feature>
<dbReference type="InterPro" id="IPR045111">
    <property type="entry name" value="Vps41/Vps8"/>
</dbReference>
<feature type="compositionally biased region" description="Polar residues" evidence="2">
    <location>
        <begin position="240"/>
        <end position="253"/>
    </location>
</feature>
<comment type="caution">
    <text evidence="5">The sequence shown here is derived from an EMBL/GenBank/DDBJ whole genome shotgun (WGS) entry which is preliminary data.</text>
</comment>
<evidence type="ECO:0000259" key="3">
    <source>
        <dbReference type="Pfam" id="PF12816"/>
    </source>
</evidence>
<comment type="similarity">
    <text evidence="1">Belongs to the VPS8 family.</text>
</comment>
<dbReference type="SUPFAM" id="SSF50978">
    <property type="entry name" value="WD40 repeat-like"/>
    <property type="match status" value="1"/>
</dbReference>
<reference evidence="5 6" key="1">
    <citation type="journal article" date="2020" name="ISME J.">
        <title>Uncovering the hidden diversity of litter-decomposition mechanisms in mushroom-forming fungi.</title>
        <authorList>
            <person name="Floudas D."/>
            <person name="Bentzer J."/>
            <person name="Ahren D."/>
            <person name="Johansson T."/>
            <person name="Persson P."/>
            <person name="Tunlid A."/>
        </authorList>
    </citation>
    <scope>NUCLEOTIDE SEQUENCE [LARGE SCALE GENOMIC DNA]</scope>
    <source>
        <strain evidence="5 6">CBS 146.42</strain>
    </source>
</reference>
<dbReference type="GO" id="GO:0034058">
    <property type="term" value="P:endosomal vesicle fusion"/>
    <property type="evidence" value="ECO:0007669"/>
    <property type="project" value="TreeGrafter"/>
</dbReference>
<feature type="compositionally biased region" description="Low complexity" evidence="2">
    <location>
        <begin position="183"/>
        <end position="197"/>
    </location>
</feature>
<dbReference type="Proteomes" id="UP000559027">
    <property type="component" value="Unassembled WGS sequence"/>
</dbReference>
<feature type="region of interest" description="Disordered" evidence="2">
    <location>
        <begin position="105"/>
        <end position="256"/>
    </location>
</feature>
<dbReference type="Gene3D" id="2.130.10.10">
    <property type="entry name" value="YVTN repeat-like/Quinoprotein amine dehydrogenase"/>
    <property type="match status" value="1"/>
</dbReference>
<dbReference type="GO" id="GO:0006623">
    <property type="term" value="P:protein targeting to vacuole"/>
    <property type="evidence" value="ECO:0007669"/>
    <property type="project" value="InterPro"/>
</dbReference>
<name>A0A8H5FYZ0_9AGAR</name>
<feature type="compositionally biased region" description="Low complexity" evidence="2">
    <location>
        <begin position="217"/>
        <end position="239"/>
    </location>
</feature>
<feature type="compositionally biased region" description="Polar residues" evidence="2">
    <location>
        <begin position="198"/>
        <end position="216"/>
    </location>
</feature>
<evidence type="ECO:0000259" key="4">
    <source>
        <dbReference type="Pfam" id="PF25066"/>
    </source>
</evidence>
<evidence type="ECO:0000256" key="2">
    <source>
        <dbReference type="SAM" id="MobiDB-lite"/>
    </source>
</evidence>
<sequence>MSSSSASSPFKYPSEIHEPHFSDSDDDGVEHNSDHGLEAEDSFLARGDYSSRMEEIMDGDDEIEEGGFRLDSDDDDVEEGFLYTGVDAAEGTAASNYRDRLREVLGQDELTDDEGNEELGEGVEVPKVVVDEEEQVPEMQLHRGHSDSPPKSRVSAPVPRKASSKIAKPFLHPNVSRLRSHSPRLPSSTSTRTPELPFSSSLTNFHSPSPSQLVTPSSHSLSRVPSSSKTSSHSATHSPNLSTTSQPHYSQSQSHREVVQAVIQSVEQEVFRWTNLHSISKEVYASDALKKAMTVLGARGFEAPTVLAANGYVCIGTSDGKILVYDFRQTMKCVCGEDSPDNRIGAVTALALSHDHTCVAAGYSTGHIQIYNLTNPTTPIRSVPPTSLSLVYSGRKEGHIHGSRIVSIGFVAGRHTAIVSADIHGLAFYHSLGKVLFVEASDTLRILGRYPDPQLPPSSTIPTQSHPPRAGGTHTAKQRNPRYTILSMSPLPLGTSPHVTDAYSLVAMLTPTKLVVVGLKPSPKTWFKVSRGLEEGGAWRSQTRWRGTLAWFPSVFQEADPTNGSDMNDLVKTSGKGKGKAEEQGPSTPPVLAFSWGNVLKVIRIEEVKVKQVVKNAKTGKEREVEVGAVDYRDVLSWDSEEEILGLQWLNPQVSFSVVFELLVDPNVRSKQLVIFTANQMGVYDLKASKMIERVHFDASSLMSPTIGHTVNGQVNYQDSVKEVAHSMRIYKGKIFLLGRNDIRVGTLLTWADRILSLVEDGDFLSAIELARSYYLDEAPGNRNGLPTDPDLRKQIIGDKLQDLMVASARYAFSEDRMTDSTHVTPDGRGVDRTALFESLVTTCCHACISLDDTEFLFEELFQKYDDCGISAIYLRHLEPFMLDNQIRYVPPRITQRLISLHEEDGRPDLVERVIWHIDPECLDINQAIQLCQKHHLYDALIYVYTRALKDYVAPIVELLGLIRRVLIHRRTAAENGSDEEDENSKDGEDSLEPIILNSYKVYPYLSHVLYGLTYPSGEPLPEEEAFQAKKDIYTFLFYGRSSVWPPGEGGKLILTSDEEGGIEPTYPYIRQLLQWDAESFLHSLDIAFEDAYLHDETQKSINRLIIVRILLELVPSLSSEDATFVHIFIARNAPKYPKFLSEVLAPSILHKTLVHLASEGKPENREDRQLATEYLLSAYNPHDSDNTIALFEHAGFYRILRTWHRRDRRWDLLFMTYLDDPDIRPPVAFEKLDEVLATGIQMNKKILPPALASTVENSLARLLELGVQETALFLQKYLPHLHEGALKTLGDAQADDKQFAYLQAFLSPTSLSDSAATPSTPPPSTTAPELRHMYVDLQCRFHPQETVSVLESLPSDFLQWDDVIQVCESNRVHDAVIWAYDARGEPQKALDKAVGYQRGLSLQIVQAFREPTASNPRGQIDQALDSLRTIGQRGVDICLRRSRRSFDVDVPLEDIWFTLLNSQINVVQLVSACQASGTSDLDEETKRKYLSDLRSLVQTTFSALVSITSTSIVSFPRLFKRLANSTTSTTHSHYDEFRTILTGMLESYRSDQDMLTMTKQLVERDLFDTMANLTRQKARGWALERGVCTKCRNPLSKQPLDQSPDISNEGAEIAVLEIIVARTGKAYHSQCYAD</sequence>
<feature type="compositionally biased region" description="Basic and acidic residues" evidence="2">
    <location>
        <begin position="140"/>
        <end position="150"/>
    </location>
</feature>
<gene>
    <name evidence="5" type="ORF">D9756_005329</name>
</gene>
<dbReference type="GO" id="GO:0030897">
    <property type="term" value="C:HOPS complex"/>
    <property type="evidence" value="ECO:0007669"/>
    <property type="project" value="TreeGrafter"/>
</dbReference>
<evidence type="ECO:0000313" key="6">
    <source>
        <dbReference type="Proteomes" id="UP000559027"/>
    </source>
</evidence>
<accession>A0A8H5FYZ0</accession>
<dbReference type="InterPro" id="IPR059070">
    <property type="entry name" value="TPR_VPS8_2"/>
</dbReference>
<dbReference type="OrthoDB" id="289913at2759"/>
<dbReference type="InterPro" id="IPR025941">
    <property type="entry name" value="Vps8_central_dom"/>
</dbReference>
<dbReference type="PANTHER" id="PTHR12616:SF8">
    <property type="entry name" value="VACUOLAR PROTEIN SORTING-ASSOCIATED PROTEIN 8 HOMOLOG"/>
    <property type="match status" value="1"/>
</dbReference>
<feature type="compositionally biased region" description="Acidic residues" evidence="2">
    <location>
        <begin position="56"/>
        <end position="65"/>
    </location>
</feature>
<dbReference type="Pfam" id="PF12816">
    <property type="entry name" value="TPR_Vps8"/>
    <property type="match status" value="1"/>
</dbReference>
<feature type="domain" description="VPS8-like TPR-like repeats" evidence="4">
    <location>
        <begin position="1441"/>
        <end position="1578"/>
    </location>
</feature>
<keyword evidence="6" id="KW-1185">Reference proteome</keyword>
<feature type="compositionally biased region" description="Polar residues" evidence="2">
    <location>
        <begin position="457"/>
        <end position="466"/>
    </location>
</feature>
<evidence type="ECO:0008006" key="7">
    <source>
        <dbReference type="Google" id="ProtNLM"/>
    </source>
</evidence>
<dbReference type="InterPro" id="IPR036322">
    <property type="entry name" value="WD40_repeat_dom_sf"/>
</dbReference>
<evidence type="ECO:0000256" key="1">
    <source>
        <dbReference type="ARBA" id="ARBA00009422"/>
    </source>
</evidence>
<feature type="region of interest" description="Disordered" evidence="2">
    <location>
        <begin position="453"/>
        <end position="480"/>
    </location>
</feature>
<protein>
    <recommendedName>
        <fullName evidence="7">Vacuolar protein sorting-associated protein 8 central domain-containing protein</fullName>
    </recommendedName>
</protein>
<dbReference type="GO" id="GO:0005770">
    <property type="term" value="C:late endosome"/>
    <property type="evidence" value="ECO:0007669"/>
    <property type="project" value="TreeGrafter"/>
</dbReference>
<dbReference type="EMBL" id="JAACJO010000008">
    <property type="protein sequence ID" value="KAF5354850.1"/>
    <property type="molecule type" value="Genomic_DNA"/>
</dbReference>